<accession>A0ABX6YFW7</accession>
<feature type="chain" id="PRO_5045462489" description="SipW-cognate class signal peptide" evidence="1">
    <location>
        <begin position="32"/>
        <end position="207"/>
    </location>
</feature>
<organism evidence="2 3">
    <name type="scientific">Paramicrobacterium chengjingii</name>
    <dbReference type="NCBI Taxonomy" id="2769067"/>
    <lineage>
        <taxon>Bacteria</taxon>
        <taxon>Bacillati</taxon>
        <taxon>Actinomycetota</taxon>
        <taxon>Actinomycetes</taxon>
        <taxon>Micrococcales</taxon>
        <taxon>Microbacteriaceae</taxon>
        <taxon>Paramicrobacterium</taxon>
    </lineage>
</organism>
<dbReference type="Proteomes" id="UP000662814">
    <property type="component" value="Chromosome"/>
</dbReference>
<dbReference type="NCBIfam" id="TIGR04088">
    <property type="entry name" value="cognate_SipW"/>
    <property type="match status" value="1"/>
</dbReference>
<reference evidence="2 3" key="1">
    <citation type="submission" date="2020-12" db="EMBL/GenBank/DDBJ databases">
        <title>Microbacterium sp. HY060.</title>
        <authorList>
            <person name="Zhou J."/>
        </authorList>
    </citation>
    <scope>NUCLEOTIDE SEQUENCE [LARGE SCALE GENOMIC DNA]</scope>
    <source>
        <strain evidence="2 3">HY60</strain>
    </source>
</reference>
<dbReference type="RefSeq" id="WP_166991044.1">
    <property type="nucleotide sequence ID" value="NZ_CP061169.1"/>
</dbReference>
<dbReference type="InterPro" id="IPR023833">
    <property type="entry name" value="Signal_pept_SipW-depend-type"/>
</dbReference>
<keyword evidence="1" id="KW-0732">Signal</keyword>
<evidence type="ECO:0000313" key="2">
    <source>
        <dbReference type="EMBL" id="QPZ37671.1"/>
    </source>
</evidence>
<keyword evidence="3" id="KW-1185">Reference proteome</keyword>
<proteinExistence type="predicted"/>
<dbReference type="EMBL" id="CP061169">
    <property type="protein sequence ID" value="QPZ37671.1"/>
    <property type="molecule type" value="Genomic_DNA"/>
</dbReference>
<feature type="signal peptide" evidence="1">
    <location>
        <begin position="1"/>
        <end position="31"/>
    </location>
</feature>
<gene>
    <name evidence="2" type="ORF">HCR76_12675</name>
</gene>
<name>A0ABX6YFW7_9MICO</name>
<evidence type="ECO:0000313" key="3">
    <source>
        <dbReference type="Proteomes" id="UP000662814"/>
    </source>
</evidence>
<sequence>MTTAPSRRRGKIRALLSLGMLLGISQVGTLAAWTDSATVSGGGFSSGTLDVAVGDAAADQLTGPGGSWTHASLSLDGALPGESVARTVTVGNAGSVPLALDASATIPDGALASTDGSGLLLTVSVGGEPVNTGTAATGDRHGVCSGGVSVLVDAPLSSAETSLGIDGVRLSPEEETSLCVSIGLSPAAPNSMQGASTTVAISVEAKQ</sequence>
<evidence type="ECO:0008006" key="4">
    <source>
        <dbReference type="Google" id="ProtNLM"/>
    </source>
</evidence>
<protein>
    <recommendedName>
        <fullName evidence="4">SipW-cognate class signal peptide</fullName>
    </recommendedName>
</protein>
<evidence type="ECO:0000256" key="1">
    <source>
        <dbReference type="SAM" id="SignalP"/>
    </source>
</evidence>